<evidence type="ECO:0000259" key="11">
    <source>
        <dbReference type="Pfam" id="PF07730"/>
    </source>
</evidence>
<dbReference type="GO" id="GO:0046983">
    <property type="term" value="F:protein dimerization activity"/>
    <property type="evidence" value="ECO:0007669"/>
    <property type="project" value="InterPro"/>
</dbReference>
<dbReference type="PANTHER" id="PTHR24421">
    <property type="entry name" value="NITRATE/NITRITE SENSOR PROTEIN NARX-RELATED"/>
    <property type="match status" value="1"/>
</dbReference>
<keyword evidence="3" id="KW-0597">Phosphoprotein</keyword>
<keyword evidence="4" id="KW-0808">Transferase</keyword>
<proteinExistence type="predicted"/>
<evidence type="ECO:0000313" key="12">
    <source>
        <dbReference type="EMBL" id="TCO50915.1"/>
    </source>
</evidence>
<evidence type="ECO:0000259" key="10">
    <source>
        <dbReference type="Pfam" id="PF02518"/>
    </source>
</evidence>
<evidence type="ECO:0000256" key="5">
    <source>
        <dbReference type="ARBA" id="ARBA00022741"/>
    </source>
</evidence>
<evidence type="ECO:0000256" key="1">
    <source>
        <dbReference type="ARBA" id="ARBA00000085"/>
    </source>
</evidence>
<evidence type="ECO:0000256" key="6">
    <source>
        <dbReference type="ARBA" id="ARBA00022777"/>
    </source>
</evidence>
<dbReference type="InterPro" id="IPR003594">
    <property type="entry name" value="HATPase_dom"/>
</dbReference>
<evidence type="ECO:0000256" key="9">
    <source>
        <dbReference type="SAM" id="Phobius"/>
    </source>
</evidence>
<keyword evidence="5" id="KW-0547">Nucleotide-binding</keyword>
<dbReference type="Gene3D" id="3.30.565.10">
    <property type="entry name" value="Histidine kinase-like ATPase, C-terminal domain"/>
    <property type="match status" value="1"/>
</dbReference>
<protein>
    <recommendedName>
        <fullName evidence="2">histidine kinase</fullName>
        <ecNumber evidence="2">2.7.13.3</ecNumber>
    </recommendedName>
</protein>
<evidence type="ECO:0000256" key="8">
    <source>
        <dbReference type="ARBA" id="ARBA00023012"/>
    </source>
</evidence>
<feature type="transmembrane region" description="Helical" evidence="9">
    <location>
        <begin position="103"/>
        <end position="123"/>
    </location>
</feature>
<dbReference type="PANTHER" id="PTHR24421:SF10">
    <property type="entry name" value="NITRATE_NITRITE SENSOR PROTEIN NARQ"/>
    <property type="match status" value="1"/>
</dbReference>
<organism evidence="12 13">
    <name type="scientific">Actinocrispum wychmicini</name>
    <dbReference type="NCBI Taxonomy" id="1213861"/>
    <lineage>
        <taxon>Bacteria</taxon>
        <taxon>Bacillati</taxon>
        <taxon>Actinomycetota</taxon>
        <taxon>Actinomycetes</taxon>
        <taxon>Pseudonocardiales</taxon>
        <taxon>Pseudonocardiaceae</taxon>
        <taxon>Actinocrispum</taxon>
    </lineage>
</organism>
<dbReference type="EC" id="2.7.13.3" evidence="2"/>
<dbReference type="CDD" id="cd16917">
    <property type="entry name" value="HATPase_UhpB-NarQ-NarX-like"/>
    <property type="match status" value="1"/>
</dbReference>
<dbReference type="Pfam" id="PF02518">
    <property type="entry name" value="HATPase_c"/>
    <property type="match status" value="1"/>
</dbReference>
<comment type="caution">
    <text evidence="12">The sequence shown here is derived from an EMBL/GenBank/DDBJ whole genome shotgun (WGS) entry which is preliminary data.</text>
</comment>
<sequence length="359" mass="38227">MWRRAINTDPETGVLVRVLVTAVLIIALATSRVPAGWMWGAIAGAFACWLFWAVFASRLPGVSLVALTVCSLVSTALIGTGSEAAIVLTALSLPTIATHVRPPWWVIGTLVAVEFAVLVASMLLWGSSAAQALALLGLMAVLTLVGAQRRMYRIAQDERAQFAALDERARIAREMHDVLAHSLGALSVQLEVAEALLSEKNDPVKALERVRQSRRLAVEGLAEARRAVAALRSDVPPLPEAMAILVESYRRDHQAKIRLGTQGQPRSVSAPATVSLLATAREALTNAAKHAPNTPVDVMLDYGPDAVSLRVTNAAQGGPEEEITGYGLSGMRERIALVGGTLTAGYNATSWRVVAEVPE</sequence>
<dbReference type="Proteomes" id="UP000295680">
    <property type="component" value="Unassembled WGS sequence"/>
</dbReference>
<keyword evidence="8" id="KW-0902">Two-component regulatory system</keyword>
<dbReference type="GO" id="GO:0005524">
    <property type="term" value="F:ATP binding"/>
    <property type="evidence" value="ECO:0007669"/>
    <property type="project" value="UniProtKB-KW"/>
</dbReference>
<dbReference type="GO" id="GO:0000155">
    <property type="term" value="F:phosphorelay sensor kinase activity"/>
    <property type="evidence" value="ECO:0007669"/>
    <property type="project" value="InterPro"/>
</dbReference>
<evidence type="ECO:0000313" key="13">
    <source>
        <dbReference type="Proteomes" id="UP000295680"/>
    </source>
</evidence>
<feature type="transmembrane region" description="Helical" evidence="9">
    <location>
        <begin position="129"/>
        <end position="147"/>
    </location>
</feature>
<comment type="catalytic activity">
    <reaction evidence="1">
        <text>ATP + protein L-histidine = ADP + protein N-phospho-L-histidine.</text>
        <dbReference type="EC" id="2.7.13.3"/>
    </reaction>
</comment>
<keyword evidence="9" id="KW-0472">Membrane</keyword>
<keyword evidence="13" id="KW-1185">Reference proteome</keyword>
<dbReference type="GO" id="GO:0016020">
    <property type="term" value="C:membrane"/>
    <property type="evidence" value="ECO:0007669"/>
    <property type="project" value="InterPro"/>
</dbReference>
<dbReference type="InterPro" id="IPR050482">
    <property type="entry name" value="Sensor_HK_TwoCompSys"/>
</dbReference>
<dbReference type="InterPro" id="IPR036890">
    <property type="entry name" value="HATPase_C_sf"/>
</dbReference>
<feature type="domain" description="Histidine kinase/HSP90-like ATPase" evidence="10">
    <location>
        <begin position="279"/>
        <end position="344"/>
    </location>
</feature>
<feature type="transmembrane region" description="Helical" evidence="9">
    <location>
        <begin position="61"/>
        <end position="91"/>
    </location>
</feature>
<evidence type="ECO:0000256" key="7">
    <source>
        <dbReference type="ARBA" id="ARBA00022840"/>
    </source>
</evidence>
<dbReference type="Pfam" id="PF07730">
    <property type="entry name" value="HisKA_3"/>
    <property type="match status" value="1"/>
</dbReference>
<feature type="domain" description="Signal transduction histidine kinase subgroup 3 dimerisation and phosphoacceptor" evidence="11">
    <location>
        <begin position="167"/>
        <end position="234"/>
    </location>
</feature>
<keyword evidence="9" id="KW-1133">Transmembrane helix</keyword>
<accession>A0A4R2J6U9</accession>
<feature type="transmembrane region" description="Helical" evidence="9">
    <location>
        <begin position="37"/>
        <end position="55"/>
    </location>
</feature>
<gene>
    <name evidence="12" type="ORF">EV192_113298</name>
</gene>
<keyword evidence="9" id="KW-0812">Transmembrane</keyword>
<dbReference type="EMBL" id="SLWS01000013">
    <property type="protein sequence ID" value="TCO50915.1"/>
    <property type="molecule type" value="Genomic_DNA"/>
</dbReference>
<name>A0A4R2J6U9_9PSEU</name>
<reference evidence="12 13" key="1">
    <citation type="submission" date="2019-03" db="EMBL/GenBank/DDBJ databases">
        <title>Genomic Encyclopedia of Type Strains, Phase IV (KMG-IV): sequencing the most valuable type-strain genomes for metagenomic binning, comparative biology and taxonomic classification.</title>
        <authorList>
            <person name="Goeker M."/>
        </authorList>
    </citation>
    <scope>NUCLEOTIDE SEQUENCE [LARGE SCALE GENOMIC DNA]</scope>
    <source>
        <strain evidence="12 13">DSM 45934</strain>
    </source>
</reference>
<dbReference type="AlphaFoldDB" id="A0A4R2J6U9"/>
<dbReference type="Gene3D" id="1.20.5.1930">
    <property type="match status" value="1"/>
</dbReference>
<keyword evidence="6 12" id="KW-0418">Kinase</keyword>
<evidence type="ECO:0000256" key="3">
    <source>
        <dbReference type="ARBA" id="ARBA00022553"/>
    </source>
</evidence>
<evidence type="ECO:0000256" key="4">
    <source>
        <dbReference type="ARBA" id="ARBA00022679"/>
    </source>
</evidence>
<feature type="transmembrane region" description="Helical" evidence="9">
    <location>
        <begin position="12"/>
        <end position="30"/>
    </location>
</feature>
<dbReference type="SUPFAM" id="SSF55874">
    <property type="entry name" value="ATPase domain of HSP90 chaperone/DNA topoisomerase II/histidine kinase"/>
    <property type="match status" value="1"/>
</dbReference>
<dbReference type="InterPro" id="IPR011712">
    <property type="entry name" value="Sig_transdc_His_kin_sub3_dim/P"/>
</dbReference>
<evidence type="ECO:0000256" key="2">
    <source>
        <dbReference type="ARBA" id="ARBA00012438"/>
    </source>
</evidence>
<keyword evidence="7" id="KW-0067">ATP-binding</keyword>